<feature type="chain" id="PRO_5009260436" evidence="1">
    <location>
        <begin position="22"/>
        <end position="192"/>
    </location>
</feature>
<reference evidence="2 3" key="1">
    <citation type="submission" date="2016-10" db="EMBL/GenBank/DDBJ databases">
        <authorList>
            <person name="Varghese N."/>
            <person name="Submissions S."/>
        </authorList>
    </citation>
    <scope>NUCLEOTIDE SEQUENCE [LARGE SCALE GENOMIC DNA]</scope>
    <source>
        <strain evidence="2 3">RHA_55</strain>
    </source>
</reference>
<accession>A0A1H1STK6</accession>
<sequence length="192" mass="22298">MKKIKYLLLVFVVLFTVNTQAQNETEISEERMEDFIKKMCLAPLGFRTADAFKAGDGMEGLILNFLSITKEDPNYKEKLTKWWNENNHRFICHEEGTTEDTRNPQHFLKRIVDLGMHKTVLYNFLLSDPENYAIDVNTIEIYNGKEETILDYIDNALSEPSASSKYNVKEIKSLRGWLVMGYNAKTAEELKK</sequence>
<evidence type="ECO:0000313" key="2">
    <source>
        <dbReference type="EMBL" id="SDS51188.1"/>
    </source>
</evidence>
<protein>
    <submittedName>
        <fullName evidence="2">Uncharacterized protein</fullName>
    </submittedName>
</protein>
<organism evidence="2 3">
    <name type="scientific">Winogradskyella sediminis</name>
    <dbReference type="NCBI Taxonomy" id="1382466"/>
    <lineage>
        <taxon>Bacteria</taxon>
        <taxon>Pseudomonadati</taxon>
        <taxon>Bacteroidota</taxon>
        <taxon>Flavobacteriia</taxon>
        <taxon>Flavobacteriales</taxon>
        <taxon>Flavobacteriaceae</taxon>
        <taxon>Winogradskyella</taxon>
    </lineage>
</organism>
<evidence type="ECO:0000256" key="1">
    <source>
        <dbReference type="SAM" id="SignalP"/>
    </source>
</evidence>
<evidence type="ECO:0000313" key="3">
    <source>
        <dbReference type="Proteomes" id="UP000198963"/>
    </source>
</evidence>
<dbReference type="STRING" id="1249933.SAMN04489797_1759"/>
<proteinExistence type="predicted"/>
<dbReference type="RefSeq" id="WP_092446235.1">
    <property type="nucleotide sequence ID" value="NZ_LT629774.1"/>
</dbReference>
<gene>
    <name evidence="2" type="ORF">SAMN04489797_1759</name>
</gene>
<dbReference type="Proteomes" id="UP000198963">
    <property type="component" value="Chromosome I"/>
</dbReference>
<keyword evidence="3" id="KW-1185">Reference proteome</keyword>
<name>A0A1H1STK6_9FLAO</name>
<feature type="signal peptide" evidence="1">
    <location>
        <begin position="1"/>
        <end position="21"/>
    </location>
</feature>
<keyword evidence="1" id="KW-0732">Signal</keyword>
<dbReference type="EMBL" id="LT629774">
    <property type="protein sequence ID" value="SDS51188.1"/>
    <property type="molecule type" value="Genomic_DNA"/>
</dbReference>
<dbReference type="AlphaFoldDB" id="A0A1H1STK6"/>